<keyword evidence="2" id="KW-0472">Membrane</keyword>
<sequence>MTIDLQIRLKEWEEAYNLNSYLFGSLLVAYKGEILLNNAYGMANLEHKVLNTSETKFRIGSITKSFTAAAIFQLQEQNKLHIQDPINKYLPDFPNGDRITIYNCLTNTSGITNFTSFSDFWDKTMRLSFSLEEVISSFKSGSLLFDPGTKFDYSNSGYLILTAIIEGISGENYAEYMEGNIFIPLGMYNTGCNNEKEIVPNLASGYTYFGKPVHATYANPSFPLGAYGLYSTVGDLYIWDRAIRANQLVSEEATKWMLQPFIDSYACGWFRDPVLEKDCYHHFGDISGFVNQMLCFLDDLTIIFLSNMDIVPVKKLTREIAKIVLNEPYDLPQHLEKVKVQSIDFISGKYVMKDCPLPLHITTEENDLFLTVSKDYGVQYKFNLIPINQEYGKIVFKTTMIDETLEISHSNNEVTSILYTDYFGKQTSLYNSKNIIKN</sequence>
<dbReference type="RefSeq" id="WP_151702029.1">
    <property type="nucleotide sequence ID" value="NZ_CP031223.1"/>
</dbReference>
<dbReference type="PANTHER" id="PTHR46825:SF11">
    <property type="entry name" value="PENICILLIN-BINDING PROTEIN 4"/>
    <property type="match status" value="1"/>
</dbReference>
<gene>
    <name evidence="4" type="ORF">PB01_11055</name>
</gene>
<dbReference type="Proteomes" id="UP000325517">
    <property type="component" value="Chromosome"/>
</dbReference>
<evidence type="ECO:0000313" key="5">
    <source>
        <dbReference type="Proteomes" id="UP000325517"/>
    </source>
</evidence>
<dbReference type="GO" id="GO:0016020">
    <property type="term" value="C:membrane"/>
    <property type="evidence" value="ECO:0007669"/>
    <property type="project" value="UniProtKB-SubCell"/>
</dbReference>
<evidence type="ECO:0000256" key="2">
    <source>
        <dbReference type="ARBA" id="ARBA00023136"/>
    </source>
</evidence>
<proteinExistence type="predicted"/>
<keyword evidence="4" id="KW-0378">Hydrolase</keyword>
<dbReference type="AlphaFoldDB" id="A0A5J6SMT0"/>
<dbReference type="KEGG" id="psyo:PB01_11055"/>
<dbReference type="GO" id="GO:0016787">
    <property type="term" value="F:hydrolase activity"/>
    <property type="evidence" value="ECO:0007669"/>
    <property type="project" value="UniProtKB-KW"/>
</dbReference>
<dbReference type="Pfam" id="PF00144">
    <property type="entry name" value="Beta-lactamase"/>
    <property type="match status" value="1"/>
</dbReference>
<reference evidence="4 5" key="1">
    <citation type="submission" date="2018-07" db="EMBL/GenBank/DDBJ databases">
        <title>Complete genome sequence of Psychrobacillus sp. PB01, isolated from iceberg, and comparative genome analysis of Psychrobacillus strains.</title>
        <authorList>
            <person name="Lee P.C."/>
        </authorList>
    </citation>
    <scope>NUCLEOTIDE SEQUENCE [LARGE SCALE GENOMIC DNA]</scope>
    <source>
        <strain evidence="4 5">PB01</strain>
    </source>
</reference>
<dbReference type="PANTHER" id="PTHR46825">
    <property type="entry name" value="D-ALANYL-D-ALANINE-CARBOXYPEPTIDASE/ENDOPEPTIDASE AMPH"/>
    <property type="match status" value="1"/>
</dbReference>
<dbReference type="InterPro" id="IPR050491">
    <property type="entry name" value="AmpC-like"/>
</dbReference>
<feature type="domain" description="Beta-lactamase-related" evidence="3">
    <location>
        <begin position="25"/>
        <end position="307"/>
    </location>
</feature>
<keyword evidence="5" id="KW-1185">Reference proteome</keyword>
<dbReference type="InterPro" id="IPR012338">
    <property type="entry name" value="Beta-lactam/transpept-like"/>
</dbReference>
<evidence type="ECO:0000313" key="4">
    <source>
        <dbReference type="EMBL" id="QFF99320.1"/>
    </source>
</evidence>
<dbReference type="InterPro" id="IPR001466">
    <property type="entry name" value="Beta-lactam-related"/>
</dbReference>
<dbReference type="OrthoDB" id="9803467at2"/>
<dbReference type="EMBL" id="CP031223">
    <property type="protein sequence ID" value="QFF99320.1"/>
    <property type="molecule type" value="Genomic_DNA"/>
</dbReference>
<dbReference type="Gene3D" id="3.40.710.10">
    <property type="entry name" value="DD-peptidase/beta-lactamase superfamily"/>
    <property type="match status" value="1"/>
</dbReference>
<organism evidence="4 5">
    <name type="scientific">Psychrobacillus glaciei</name>
    <dbReference type="NCBI Taxonomy" id="2283160"/>
    <lineage>
        <taxon>Bacteria</taxon>
        <taxon>Bacillati</taxon>
        <taxon>Bacillota</taxon>
        <taxon>Bacilli</taxon>
        <taxon>Bacillales</taxon>
        <taxon>Bacillaceae</taxon>
        <taxon>Psychrobacillus</taxon>
    </lineage>
</organism>
<evidence type="ECO:0000256" key="1">
    <source>
        <dbReference type="ARBA" id="ARBA00004370"/>
    </source>
</evidence>
<name>A0A5J6SMT0_9BACI</name>
<protein>
    <submittedName>
        <fullName evidence="4">Class A beta-lactamase-related serine hydrolase</fullName>
    </submittedName>
</protein>
<accession>A0A5J6SMT0</accession>
<dbReference type="SUPFAM" id="SSF56601">
    <property type="entry name" value="beta-lactamase/transpeptidase-like"/>
    <property type="match status" value="1"/>
</dbReference>
<comment type="subcellular location">
    <subcellularLocation>
        <location evidence="1">Membrane</location>
    </subcellularLocation>
</comment>
<evidence type="ECO:0000259" key="3">
    <source>
        <dbReference type="Pfam" id="PF00144"/>
    </source>
</evidence>